<dbReference type="PANTHER" id="PTHR33295:SF20">
    <property type="entry name" value="ATPASE"/>
    <property type="match status" value="1"/>
</dbReference>
<dbReference type="Gene3D" id="3.40.50.300">
    <property type="entry name" value="P-loop containing nucleotide triphosphate hydrolases"/>
    <property type="match status" value="1"/>
</dbReference>
<dbReference type="EMBL" id="DVFV01000020">
    <property type="protein sequence ID" value="HIQ90153.1"/>
    <property type="molecule type" value="Genomic_DNA"/>
</dbReference>
<keyword evidence="3" id="KW-0067">ATP-binding</keyword>
<dbReference type="AlphaFoldDB" id="A0A9D1CXN3"/>
<feature type="domain" description="DUF4143" evidence="2">
    <location>
        <begin position="197"/>
        <end position="341"/>
    </location>
</feature>
<reference evidence="3" key="2">
    <citation type="journal article" date="2021" name="PeerJ">
        <title>Extensive microbial diversity within the chicken gut microbiome revealed by metagenomics and culture.</title>
        <authorList>
            <person name="Gilroy R."/>
            <person name="Ravi A."/>
            <person name="Getino M."/>
            <person name="Pursley I."/>
            <person name="Horton D.L."/>
            <person name="Alikhan N.F."/>
            <person name="Baker D."/>
            <person name="Gharbi K."/>
            <person name="Hall N."/>
            <person name="Watson M."/>
            <person name="Adriaenssens E.M."/>
            <person name="Foster-Nyarko E."/>
            <person name="Jarju S."/>
            <person name="Secka A."/>
            <person name="Antonio M."/>
            <person name="Oren A."/>
            <person name="Chaudhuri R.R."/>
            <person name="La Ragione R."/>
            <person name="Hildebrand F."/>
            <person name="Pallen M.J."/>
        </authorList>
    </citation>
    <scope>NUCLEOTIDE SEQUENCE</scope>
    <source>
        <strain evidence="3">CHK147-3167</strain>
    </source>
</reference>
<gene>
    <name evidence="3" type="ORF">IAB27_00790</name>
</gene>
<proteinExistence type="predicted"/>
<dbReference type="Pfam" id="PF13635">
    <property type="entry name" value="DUF4143"/>
    <property type="match status" value="1"/>
</dbReference>
<dbReference type="Proteomes" id="UP000886786">
    <property type="component" value="Unassembled WGS sequence"/>
</dbReference>
<evidence type="ECO:0000259" key="2">
    <source>
        <dbReference type="Pfam" id="PF13635"/>
    </source>
</evidence>
<dbReference type="PANTHER" id="PTHR33295">
    <property type="entry name" value="ATPASE"/>
    <property type="match status" value="1"/>
</dbReference>
<keyword evidence="3" id="KW-0547">Nucleotide-binding</keyword>
<accession>A0A9D1CXN3</accession>
<evidence type="ECO:0000313" key="4">
    <source>
        <dbReference type="Proteomes" id="UP000886786"/>
    </source>
</evidence>
<comment type="caution">
    <text evidence="3">The sequence shown here is derived from an EMBL/GenBank/DDBJ whole genome shotgun (WGS) entry which is preliminary data.</text>
</comment>
<evidence type="ECO:0000259" key="1">
    <source>
        <dbReference type="Pfam" id="PF13173"/>
    </source>
</evidence>
<dbReference type="GO" id="GO:0005524">
    <property type="term" value="F:ATP binding"/>
    <property type="evidence" value="ECO:0007669"/>
    <property type="project" value="UniProtKB-KW"/>
</dbReference>
<name>A0A9D1CXN3_9FIRM</name>
<dbReference type="InterPro" id="IPR041682">
    <property type="entry name" value="AAA_14"/>
</dbReference>
<feature type="domain" description="AAA" evidence="1">
    <location>
        <begin position="20"/>
        <end position="148"/>
    </location>
</feature>
<organism evidence="3 4">
    <name type="scientific">Candidatus Coprosoma intestinipullorum</name>
    <dbReference type="NCBI Taxonomy" id="2840752"/>
    <lineage>
        <taxon>Bacteria</taxon>
        <taxon>Bacillati</taxon>
        <taxon>Bacillota</taxon>
        <taxon>Bacillota incertae sedis</taxon>
        <taxon>Candidatus Coprosoma</taxon>
    </lineage>
</organism>
<dbReference type="SUPFAM" id="SSF52540">
    <property type="entry name" value="P-loop containing nucleoside triphosphate hydrolases"/>
    <property type="match status" value="1"/>
</dbReference>
<sequence>MIIRENYLKKMIDAKDTEFIKVITGVRRSGKSTLLLMFKDYLINNGIKEDNIIYINFESAEFDDIKDYKDLYKYIKEKIKKGRVYLLLDEIQNVKSWEKAINSFKVDFDIDIYITGSNAYLLSSELSTLLSGRYIEIKMYPLSFKEFLKFNNYDNTNLDDKFNEYLKYGGLPAITLIKDNDELVLSYLNGIYNTIVKKDIVDRNNIKDVALLENIIKYLATNIGSSVSAKKISDFLNSNKITEKSNHQTIDNYLSMLEKSFIVYKANRTDVRNKSLLKTLGKYYISDTGIRNIILGFRNINEGHLLENVVYLELLRRGYSVNIGKSGDFEVDFVAENPNDIKYYQVAQTLANEEVKEREIRSLESISDNYEKIILTMDKTINKDYNGIKVMNIIDWLLNSD</sequence>
<dbReference type="Pfam" id="PF13173">
    <property type="entry name" value="AAA_14"/>
    <property type="match status" value="1"/>
</dbReference>
<evidence type="ECO:0000313" key="3">
    <source>
        <dbReference type="EMBL" id="HIQ90153.1"/>
    </source>
</evidence>
<protein>
    <submittedName>
        <fullName evidence="3">ATP-binding protein</fullName>
    </submittedName>
</protein>
<dbReference type="InterPro" id="IPR027417">
    <property type="entry name" value="P-loop_NTPase"/>
</dbReference>
<reference evidence="3" key="1">
    <citation type="submission" date="2020-10" db="EMBL/GenBank/DDBJ databases">
        <authorList>
            <person name="Gilroy R."/>
        </authorList>
    </citation>
    <scope>NUCLEOTIDE SEQUENCE</scope>
    <source>
        <strain evidence="3">CHK147-3167</strain>
    </source>
</reference>
<dbReference type="InterPro" id="IPR025420">
    <property type="entry name" value="DUF4143"/>
</dbReference>